<evidence type="ECO:0000256" key="6">
    <source>
        <dbReference type="ARBA" id="ARBA00049654"/>
    </source>
</evidence>
<evidence type="ECO:0000256" key="1">
    <source>
        <dbReference type="ARBA" id="ARBA00022553"/>
    </source>
</evidence>
<keyword evidence="1" id="KW-0597">Phosphoprotein</keyword>
<dbReference type="PROSITE" id="PS51083">
    <property type="entry name" value="ZF_HIT"/>
    <property type="match status" value="1"/>
</dbReference>
<dbReference type="CDD" id="cd23023">
    <property type="entry name" value="zf-HIT_BCD1"/>
    <property type="match status" value="1"/>
</dbReference>
<dbReference type="HOGENOM" id="CLU_025524_2_1_1"/>
<accession>B4NDP5</accession>
<dbReference type="InParanoid" id="B4NDP5"/>
<evidence type="ECO:0000313" key="11">
    <source>
        <dbReference type="Proteomes" id="UP000007798"/>
    </source>
</evidence>
<organism evidence="10 11">
    <name type="scientific">Drosophila willistoni</name>
    <name type="common">Fruit fly</name>
    <dbReference type="NCBI Taxonomy" id="7260"/>
    <lineage>
        <taxon>Eukaryota</taxon>
        <taxon>Metazoa</taxon>
        <taxon>Ecdysozoa</taxon>
        <taxon>Arthropoda</taxon>
        <taxon>Hexapoda</taxon>
        <taxon>Insecta</taxon>
        <taxon>Pterygota</taxon>
        <taxon>Neoptera</taxon>
        <taxon>Endopterygota</taxon>
        <taxon>Diptera</taxon>
        <taxon>Brachycera</taxon>
        <taxon>Muscomorpha</taxon>
        <taxon>Ephydroidea</taxon>
        <taxon>Drosophilidae</taxon>
        <taxon>Drosophila</taxon>
        <taxon>Sophophora</taxon>
    </lineage>
</organism>
<feature type="domain" description="HIT-type" evidence="9">
    <location>
        <begin position="6"/>
        <end position="40"/>
    </location>
</feature>
<dbReference type="InterPro" id="IPR051639">
    <property type="entry name" value="BCD1"/>
</dbReference>
<keyword evidence="11" id="KW-1185">Reference proteome</keyword>
<dbReference type="AlphaFoldDB" id="B4NDP5"/>
<keyword evidence="2" id="KW-0479">Metal-binding</keyword>
<dbReference type="SUPFAM" id="SSF144232">
    <property type="entry name" value="HIT/MYND zinc finger-like"/>
    <property type="match status" value="1"/>
</dbReference>
<dbReference type="GO" id="GO:0000463">
    <property type="term" value="P:maturation of LSU-rRNA from tricistronic rRNA transcript (SSU-rRNA, 5.8S rRNA, LSU-rRNA)"/>
    <property type="evidence" value="ECO:0007669"/>
    <property type="project" value="TreeGrafter"/>
</dbReference>
<feature type="region of interest" description="Disordered" evidence="8">
    <location>
        <begin position="251"/>
        <end position="296"/>
    </location>
</feature>
<dbReference type="Gene3D" id="3.30.60.190">
    <property type="match status" value="1"/>
</dbReference>
<comment type="function">
    <text evidence="5">Required for box C/D snoRNAs accumulation involved in snoRNA processing, snoRNA transport to the nucleolus and ribosome biogenesis.</text>
</comment>
<dbReference type="GO" id="GO:0005634">
    <property type="term" value="C:nucleus"/>
    <property type="evidence" value="ECO:0007669"/>
    <property type="project" value="TreeGrafter"/>
</dbReference>
<comment type="similarity">
    <text evidence="6">Belongs to the BCD1 family.</text>
</comment>
<evidence type="ECO:0000256" key="7">
    <source>
        <dbReference type="PROSITE-ProRule" id="PRU00453"/>
    </source>
</evidence>
<keyword evidence="4" id="KW-0862">Zinc</keyword>
<dbReference type="STRING" id="7260.B4NDP5"/>
<protein>
    <recommendedName>
        <fullName evidence="9">HIT-type domain-containing protein</fullName>
    </recommendedName>
</protein>
<sequence length="324" mass="37712">MRLGMCEVCAAKEARYACPKCEVKTCCLTCVQIHKRELKCDGKRDRTKYVPLNEMTAREFMSDYCFLEECTRYADNRKSDPSKRFTQHQRILPVPQHRMRLAAHKRRTRLQFLLPNFSRHKENTTYLDWKLGRLYWRIEWLFVDPHVLGESPTVVRLIDERCDEELPLAALLKEYIDGHHDIPREQRKLLQNHQTAGLGQITTWLRAEGIRRCGSRCYALSMAQTLRENLGDKTILEFPTILVSYEATPPPGWTMVDSDDEDETSEIVNDSEKANATNKRLKVEEETQETPAPELQDIYEQLVKDFAADDSDDSEVNSDHDVES</sequence>
<reference evidence="10 11" key="1">
    <citation type="journal article" date="2007" name="Nature">
        <title>Evolution of genes and genomes on the Drosophila phylogeny.</title>
        <authorList>
            <consortium name="Drosophila 12 Genomes Consortium"/>
            <person name="Clark A.G."/>
            <person name="Eisen M.B."/>
            <person name="Smith D.R."/>
            <person name="Bergman C.M."/>
            <person name="Oliver B."/>
            <person name="Markow T.A."/>
            <person name="Kaufman T.C."/>
            <person name="Kellis M."/>
            <person name="Gelbart W."/>
            <person name="Iyer V.N."/>
            <person name="Pollard D.A."/>
            <person name="Sackton T.B."/>
            <person name="Larracuente A.M."/>
            <person name="Singh N.D."/>
            <person name="Abad J.P."/>
            <person name="Abt D.N."/>
            <person name="Adryan B."/>
            <person name="Aguade M."/>
            <person name="Akashi H."/>
            <person name="Anderson W.W."/>
            <person name="Aquadro C.F."/>
            <person name="Ardell D.H."/>
            <person name="Arguello R."/>
            <person name="Artieri C.G."/>
            <person name="Barbash D.A."/>
            <person name="Barker D."/>
            <person name="Barsanti P."/>
            <person name="Batterham P."/>
            <person name="Batzoglou S."/>
            <person name="Begun D."/>
            <person name="Bhutkar A."/>
            <person name="Blanco E."/>
            <person name="Bosak S.A."/>
            <person name="Bradley R.K."/>
            <person name="Brand A.D."/>
            <person name="Brent M.R."/>
            <person name="Brooks A.N."/>
            <person name="Brown R.H."/>
            <person name="Butlin R.K."/>
            <person name="Caggese C."/>
            <person name="Calvi B.R."/>
            <person name="Bernardo de Carvalho A."/>
            <person name="Caspi A."/>
            <person name="Castrezana S."/>
            <person name="Celniker S.E."/>
            <person name="Chang J.L."/>
            <person name="Chapple C."/>
            <person name="Chatterji S."/>
            <person name="Chinwalla A."/>
            <person name="Civetta A."/>
            <person name="Clifton S.W."/>
            <person name="Comeron J.M."/>
            <person name="Costello J.C."/>
            <person name="Coyne J.A."/>
            <person name="Daub J."/>
            <person name="David R.G."/>
            <person name="Delcher A.L."/>
            <person name="Delehaunty K."/>
            <person name="Do C.B."/>
            <person name="Ebling H."/>
            <person name="Edwards K."/>
            <person name="Eickbush T."/>
            <person name="Evans J.D."/>
            <person name="Filipski A."/>
            <person name="Findeiss S."/>
            <person name="Freyhult E."/>
            <person name="Fulton L."/>
            <person name="Fulton R."/>
            <person name="Garcia A.C."/>
            <person name="Gardiner A."/>
            <person name="Garfield D.A."/>
            <person name="Garvin B.E."/>
            <person name="Gibson G."/>
            <person name="Gilbert D."/>
            <person name="Gnerre S."/>
            <person name="Godfrey J."/>
            <person name="Good R."/>
            <person name="Gotea V."/>
            <person name="Gravely B."/>
            <person name="Greenberg A.J."/>
            <person name="Griffiths-Jones S."/>
            <person name="Gross S."/>
            <person name="Guigo R."/>
            <person name="Gustafson E.A."/>
            <person name="Haerty W."/>
            <person name="Hahn M.W."/>
            <person name="Halligan D.L."/>
            <person name="Halpern A.L."/>
            <person name="Halter G.M."/>
            <person name="Han M.V."/>
            <person name="Heger A."/>
            <person name="Hillier L."/>
            <person name="Hinrichs A.S."/>
            <person name="Holmes I."/>
            <person name="Hoskins R.A."/>
            <person name="Hubisz M.J."/>
            <person name="Hultmark D."/>
            <person name="Huntley M.A."/>
            <person name="Jaffe D.B."/>
            <person name="Jagadeeshan S."/>
            <person name="Jeck W.R."/>
            <person name="Johnson J."/>
            <person name="Jones C.D."/>
            <person name="Jordan W.C."/>
            <person name="Karpen G.H."/>
            <person name="Kataoka E."/>
            <person name="Keightley P.D."/>
            <person name="Kheradpour P."/>
            <person name="Kirkness E.F."/>
            <person name="Koerich L.B."/>
            <person name="Kristiansen K."/>
            <person name="Kudrna D."/>
            <person name="Kulathinal R.J."/>
            <person name="Kumar S."/>
            <person name="Kwok R."/>
            <person name="Lander E."/>
            <person name="Langley C.H."/>
            <person name="Lapoint R."/>
            <person name="Lazzaro B.P."/>
            <person name="Lee S.J."/>
            <person name="Levesque L."/>
            <person name="Li R."/>
            <person name="Lin C.F."/>
            <person name="Lin M.F."/>
            <person name="Lindblad-Toh K."/>
            <person name="Llopart A."/>
            <person name="Long M."/>
            <person name="Low L."/>
            <person name="Lozovsky E."/>
            <person name="Lu J."/>
            <person name="Luo M."/>
            <person name="Machado C.A."/>
            <person name="Makalowski W."/>
            <person name="Marzo M."/>
            <person name="Matsuda M."/>
            <person name="Matzkin L."/>
            <person name="McAllister B."/>
            <person name="McBride C.S."/>
            <person name="McKernan B."/>
            <person name="McKernan K."/>
            <person name="Mendez-Lago M."/>
            <person name="Minx P."/>
            <person name="Mollenhauer M.U."/>
            <person name="Montooth K."/>
            <person name="Mount S.M."/>
            <person name="Mu X."/>
            <person name="Myers E."/>
            <person name="Negre B."/>
            <person name="Newfeld S."/>
            <person name="Nielsen R."/>
            <person name="Noor M.A."/>
            <person name="O'Grady P."/>
            <person name="Pachter L."/>
            <person name="Papaceit M."/>
            <person name="Parisi M.J."/>
            <person name="Parisi M."/>
            <person name="Parts L."/>
            <person name="Pedersen J.S."/>
            <person name="Pesole G."/>
            <person name="Phillippy A.M."/>
            <person name="Ponting C.P."/>
            <person name="Pop M."/>
            <person name="Porcelli D."/>
            <person name="Powell J.R."/>
            <person name="Prohaska S."/>
            <person name="Pruitt K."/>
            <person name="Puig M."/>
            <person name="Quesneville H."/>
            <person name="Ram K.R."/>
            <person name="Rand D."/>
            <person name="Rasmussen M.D."/>
            <person name="Reed L.K."/>
            <person name="Reenan R."/>
            <person name="Reily A."/>
            <person name="Remington K.A."/>
            <person name="Rieger T.T."/>
            <person name="Ritchie M.G."/>
            <person name="Robin C."/>
            <person name="Rogers Y.H."/>
            <person name="Rohde C."/>
            <person name="Rozas J."/>
            <person name="Rubenfield M.J."/>
            <person name="Ruiz A."/>
            <person name="Russo S."/>
            <person name="Salzberg S.L."/>
            <person name="Sanchez-Gracia A."/>
            <person name="Saranga D.J."/>
            <person name="Sato H."/>
            <person name="Schaeffer S.W."/>
            <person name="Schatz M.C."/>
            <person name="Schlenke T."/>
            <person name="Schwartz R."/>
            <person name="Segarra C."/>
            <person name="Singh R.S."/>
            <person name="Sirot L."/>
            <person name="Sirota M."/>
            <person name="Sisneros N.B."/>
            <person name="Smith C.D."/>
            <person name="Smith T.F."/>
            <person name="Spieth J."/>
            <person name="Stage D.E."/>
            <person name="Stark A."/>
            <person name="Stephan W."/>
            <person name="Strausberg R.L."/>
            <person name="Strempel S."/>
            <person name="Sturgill D."/>
            <person name="Sutton G."/>
            <person name="Sutton G.G."/>
            <person name="Tao W."/>
            <person name="Teichmann S."/>
            <person name="Tobari Y.N."/>
            <person name="Tomimura Y."/>
            <person name="Tsolas J.M."/>
            <person name="Valente V.L."/>
            <person name="Venter E."/>
            <person name="Venter J.C."/>
            <person name="Vicario S."/>
            <person name="Vieira F.G."/>
            <person name="Vilella A.J."/>
            <person name="Villasante A."/>
            <person name="Walenz B."/>
            <person name="Wang J."/>
            <person name="Wasserman M."/>
            <person name="Watts T."/>
            <person name="Wilson D."/>
            <person name="Wilson R.K."/>
            <person name="Wing R.A."/>
            <person name="Wolfner M.F."/>
            <person name="Wong A."/>
            <person name="Wong G.K."/>
            <person name="Wu C.I."/>
            <person name="Wu G."/>
            <person name="Yamamoto D."/>
            <person name="Yang H.P."/>
            <person name="Yang S.P."/>
            <person name="Yorke J.A."/>
            <person name="Yoshida K."/>
            <person name="Zdobnov E."/>
            <person name="Zhang P."/>
            <person name="Zhang Y."/>
            <person name="Zimin A.V."/>
            <person name="Baldwin J."/>
            <person name="Abdouelleil A."/>
            <person name="Abdulkadir J."/>
            <person name="Abebe A."/>
            <person name="Abera B."/>
            <person name="Abreu J."/>
            <person name="Acer S.C."/>
            <person name="Aftuck L."/>
            <person name="Alexander A."/>
            <person name="An P."/>
            <person name="Anderson E."/>
            <person name="Anderson S."/>
            <person name="Arachi H."/>
            <person name="Azer M."/>
            <person name="Bachantsang P."/>
            <person name="Barry A."/>
            <person name="Bayul T."/>
            <person name="Berlin A."/>
            <person name="Bessette D."/>
            <person name="Bloom T."/>
            <person name="Blye J."/>
            <person name="Boguslavskiy L."/>
            <person name="Bonnet C."/>
            <person name="Boukhgalter B."/>
            <person name="Bourzgui I."/>
            <person name="Brown A."/>
            <person name="Cahill P."/>
            <person name="Channer S."/>
            <person name="Cheshatsang Y."/>
            <person name="Chuda L."/>
            <person name="Citroen M."/>
            <person name="Collymore A."/>
            <person name="Cooke P."/>
            <person name="Costello M."/>
            <person name="D'Aco K."/>
            <person name="Daza R."/>
            <person name="De Haan G."/>
            <person name="DeGray S."/>
            <person name="DeMaso C."/>
            <person name="Dhargay N."/>
            <person name="Dooley K."/>
            <person name="Dooley E."/>
            <person name="Doricent M."/>
            <person name="Dorje P."/>
            <person name="Dorjee K."/>
            <person name="Dupes A."/>
            <person name="Elong R."/>
            <person name="Falk J."/>
            <person name="Farina A."/>
            <person name="Faro S."/>
            <person name="Ferguson D."/>
            <person name="Fisher S."/>
            <person name="Foley C.D."/>
            <person name="Franke A."/>
            <person name="Friedrich D."/>
            <person name="Gadbois L."/>
            <person name="Gearin G."/>
            <person name="Gearin C.R."/>
            <person name="Giannoukos G."/>
            <person name="Goode T."/>
            <person name="Graham J."/>
            <person name="Grandbois E."/>
            <person name="Grewal S."/>
            <person name="Gyaltsen K."/>
            <person name="Hafez N."/>
            <person name="Hagos B."/>
            <person name="Hall J."/>
            <person name="Henson C."/>
            <person name="Hollinger A."/>
            <person name="Honan T."/>
            <person name="Huard M.D."/>
            <person name="Hughes L."/>
            <person name="Hurhula B."/>
            <person name="Husby M.E."/>
            <person name="Kamat A."/>
            <person name="Kanga B."/>
            <person name="Kashin S."/>
            <person name="Khazanovich D."/>
            <person name="Kisner P."/>
            <person name="Lance K."/>
            <person name="Lara M."/>
            <person name="Lee W."/>
            <person name="Lennon N."/>
            <person name="Letendre F."/>
            <person name="LeVine R."/>
            <person name="Lipovsky A."/>
            <person name="Liu X."/>
            <person name="Liu J."/>
            <person name="Liu S."/>
            <person name="Lokyitsang T."/>
            <person name="Lokyitsang Y."/>
            <person name="Lubonja R."/>
            <person name="Lui A."/>
            <person name="MacDonald P."/>
            <person name="Magnisalis V."/>
            <person name="Maru K."/>
            <person name="Matthews C."/>
            <person name="McCusker W."/>
            <person name="McDonough S."/>
            <person name="Mehta T."/>
            <person name="Meldrim J."/>
            <person name="Meneus L."/>
            <person name="Mihai O."/>
            <person name="Mihalev A."/>
            <person name="Mihova T."/>
            <person name="Mittelman R."/>
            <person name="Mlenga V."/>
            <person name="Montmayeur A."/>
            <person name="Mulrain L."/>
            <person name="Navidi A."/>
            <person name="Naylor J."/>
            <person name="Negash T."/>
            <person name="Nguyen T."/>
            <person name="Nguyen N."/>
            <person name="Nicol R."/>
            <person name="Norbu C."/>
            <person name="Norbu N."/>
            <person name="Novod N."/>
            <person name="O'Neill B."/>
            <person name="Osman S."/>
            <person name="Markiewicz E."/>
            <person name="Oyono O.L."/>
            <person name="Patti C."/>
            <person name="Phunkhang P."/>
            <person name="Pierre F."/>
            <person name="Priest M."/>
            <person name="Raghuraman S."/>
            <person name="Rege F."/>
            <person name="Reyes R."/>
            <person name="Rise C."/>
            <person name="Rogov P."/>
            <person name="Ross K."/>
            <person name="Ryan E."/>
            <person name="Settipalli S."/>
            <person name="Shea T."/>
            <person name="Sherpa N."/>
            <person name="Shi L."/>
            <person name="Shih D."/>
            <person name="Sparrow T."/>
            <person name="Spaulding J."/>
            <person name="Stalker J."/>
            <person name="Stange-Thomann N."/>
            <person name="Stavropoulos S."/>
            <person name="Stone C."/>
            <person name="Strader C."/>
            <person name="Tesfaye S."/>
            <person name="Thomson T."/>
            <person name="Thoulutsang Y."/>
            <person name="Thoulutsang D."/>
            <person name="Topham K."/>
            <person name="Topping I."/>
            <person name="Tsamla T."/>
            <person name="Vassiliev H."/>
            <person name="Vo A."/>
            <person name="Wangchuk T."/>
            <person name="Wangdi T."/>
            <person name="Weiand M."/>
            <person name="Wilkinson J."/>
            <person name="Wilson A."/>
            <person name="Yadav S."/>
            <person name="Young G."/>
            <person name="Yu Q."/>
            <person name="Zembek L."/>
            <person name="Zhong D."/>
            <person name="Zimmer A."/>
            <person name="Zwirko Z."/>
            <person name="Jaffe D.B."/>
            <person name="Alvarez P."/>
            <person name="Brockman W."/>
            <person name="Butler J."/>
            <person name="Chin C."/>
            <person name="Gnerre S."/>
            <person name="Grabherr M."/>
            <person name="Kleber M."/>
            <person name="Mauceli E."/>
            <person name="MacCallum I."/>
        </authorList>
    </citation>
    <scope>NUCLEOTIDE SEQUENCE [LARGE SCALE GENOMIC DNA]</scope>
    <source>
        <strain evidence="11">Tucson 14030-0811.24</strain>
    </source>
</reference>
<dbReference type="InterPro" id="IPR057721">
    <property type="entry name" value="BCD1_alpha/beta"/>
</dbReference>
<dbReference type="EMBL" id="CH964239">
    <property type="protein sequence ID" value="EDW81867.2"/>
    <property type="molecule type" value="Genomic_DNA"/>
</dbReference>
<dbReference type="Pfam" id="PF25790">
    <property type="entry name" value="BCD1"/>
    <property type="match status" value="1"/>
</dbReference>
<dbReference type="eggNOG" id="KOG2858">
    <property type="taxonomic scope" value="Eukaryota"/>
</dbReference>
<evidence type="ECO:0000256" key="2">
    <source>
        <dbReference type="ARBA" id="ARBA00022723"/>
    </source>
</evidence>
<proteinExistence type="inferred from homology"/>
<keyword evidence="3 7" id="KW-0863">Zinc-finger</keyword>
<dbReference type="InterPro" id="IPR007529">
    <property type="entry name" value="Znf_HIT"/>
</dbReference>
<dbReference type="Pfam" id="PF04438">
    <property type="entry name" value="zf-HIT"/>
    <property type="match status" value="1"/>
</dbReference>
<dbReference type="GO" id="GO:0008270">
    <property type="term" value="F:zinc ion binding"/>
    <property type="evidence" value="ECO:0007669"/>
    <property type="project" value="UniProtKB-UniRule"/>
</dbReference>
<dbReference type="Proteomes" id="UP000007798">
    <property type="component" value="Unassembled WGS sequence"/>
</dbReference>
<evidence type="ECO:0000256" key="8">
    <source>
        <dbReference type="SAM" id="MobiDB-lite"/>
    </source>
</evidence>
<dbReference type="FunCoup" id="B4NDP5">
    <property type="interactions" value="547"/>
</dbReference>
<dbReference type="GO" id="GO:0048254">
    <property type="term" value="P:snoRNA localization"/>
    <property type="evidence" value="ECO:0007669"/>
    <property type="project" value="TreeGrafter"/>
</dbReference>
<gene>
    <name evidence="10" type="primary">Dwil\GK25431</name>
    <name evidence="10" type="ORF">Dwil_GK25431</name>
</gene>
<dbReference type="KEGG" id="dwi:6648308"/>
<dbReference type="GO" id="GO:0070761">
    <property type="term" value="C:pre-snoRNP complex"/>
    <property type="evidence" value="ECO:0007669"/>
    <property type="project" value="TreeGrafter"/>
</dbReference>
<dbReference type="SMR" id="B4NDP5"/>
<evidence type="ECO:0000256" key="3">
    <source>
        <dbReference type="ARBA" id="ARBA00022771"/>
    </source>
</evidence>
<dbReference type="PANTHER" id="PTHR13483">
    <property type="entry name" value="BOX C_D SNORNA PROTEIN 1-RELATED"/>
    <property type="match status" value="1"/>
</dbReference>
<dbReference type="OrthoDB" id="272357at2759"/>
<evidence type="ECO:0000313" key="10">
    <source>
        <dbReference type="EMBL" id="EDW81867.2"/>
    </source>
</evidence>
<name>B4NDP5_DROWI</name>
<dbReference type="GO" id="GO:0000492">
    <property type="term" value="P:box C/D snoRNP assembly"/>
    <property type="evidence" value="ECO:0007669"/>
    <property type="project" value="TreeGrafter"/>
</dbReference>
<evidence type="ECO:0000259" key="9">
    <source>
        <dbReference type="PROSITE" id="PS51083"/>
    </source>
</evidence>
<evidence type="ECO:0000256" key="4">
    <source>
        <dbReference type="ARBA" id="ARBA00022833"/>
    </source>
</evidence>
<evidence type="ECO:0000256" key="5">
    <source>
        <dbReference type="ARBA" id="ARBA00049598"/>
    </source>
</evidence>
<dbReference type="PANTHER" id="PTHR13483:SF3">
    <property type="entry name" value="BOX C_D SNORNA PROTEIN 1"/>
    <property type="match status" value="1"/>
</dbReference>